<dbReference type="AlphaFoldDB" id="Q5I3A0"/>
<sequence length="154" mass="17631">MKTNLDEYNSDDWPEISEHYVGIVGKMPLYSTTEQSRERQWEYQRRTSTATSVAAFAQARADRNYAYRLMGLYLSLEARSQQRVAQGVASVNEQVALLEKVAGSHRNVLAHEAKIVEHRLALVALCEDSYSKSVNQYLLDWAYLPPHQAEHQSK</sequence>
<name>Q5I3A0_VIBCL</name>
<accession>Q5I3A0</accession>
<geneLocation type="plasmid" evidence="1">
    <name>pKA1</name>
</geneLocation>
<organism evidence="1">
    <name type="scientific">Vibrio cholerae</name>
    <dbReference type="NCBI Taxonomy" id="666"/>
    <lineage>
        <taxon>Bacteria</taxon>
        <taxon>Pseudomonadati</taxon>
        <taxon>Pseudomonadota</taxon>
        <taxon>Gammaproteobacteria</taxon>
        <taxon>Vibrionales</taxon>
        <taxon>Vibrionaceae</taxon>
        <taxon>Vibrio</taxon>
    </lineage>
</organism>
<gene>
    <name evidence="1" type="ORF">SOA0008</name>
</gene>
<keyword evidence="1" id="KW-0614">Plasmid</keyword>
<proteinExistence type="predicted"/>
<dbReference type="EMBL" id="AY858560">
    <property type="protein sequence ID" value="AAW51297.1"/>
    <property type="molecule type" value="Genomic_DNA"/>
</dbReference>
<evidence type="ECO:0000313" key="1">
    <source>
        <dbReference type="EMBL" id="AAW51297.1"/>
    </source>
</evidence>
<reference evidence="1" key="1">
    <citation type="submission" date="2004-12" db="EMBL/GenBank/DDBJ databases">
        <title>Vibrio cholerae non-O1 non-O139 strain PL107b large plasmid pKA1.</title>
        <authorList>
            <person name="Kaundal A."/>
            <person name="Ghosh A."/>
        </authorList>
    </citation>
    <scope>NUCLEOTIDE SEQUENCE</scope>
    <source>
        <strain evidence="1">PL107b</strain>
        <plasmid evidence="1">pKA1</plasmid>
    </source>
</reference>
<protein>
    <submittedName>
        <fullName evidence="1">Uncharacterized protein</fullName>
    </submittedName>
</protein>